<organism evidence="2 3">
    <name type="scientific">Nocardia wallacei</name>
    <dbReference type="NCBI Taxonomy" id="480035"/>
    <lineage>
        <taxon>Bacteria</taxon>
        <taxon>Bacillati</taxon>
        <taxon>Actinomycetota</taxon>
        <taxon>Actinomycetes</taxon>
        <taxon>Mycobacteriales</taxon>
        <taxon>Nocardiaceae</taxon>
        <taxon>Nocardia</taxon>
    </lineage>
</organism>
<evidence type="ECO:0000313" key="3">
    <source>
        <dbReference type="Proteomes" id="UP000516173"/>
    </source>
</evidence>
<dbReference type="AlphaFoldDB" id="A0A7G1KYE2"/>
<evidence type="ECO:0000256" key="1">
    <source>
        <dbReference type="SAM" id="MobiDB-lite"/>
    </source>
</evidence>
<dbReference type="KEGG" id="nwl:NWFMUON74_67910"/>
<dbReference type="Proteomes" id="UP000516173">
    <property type="component" value="Chromosome"/>
</dbReference>
<proteinExistence type="predicted"/>
<dbReference type="InterPro" id="IPR014487">
    <property type="entry name" value="DUF3151"/>
</dbReference>
<evidence type="ECO:0008006" key="4">
    <source>
        <dbReference type="Google" id="ProtNLM"/>
    </source>
</evidence>
<dbReference type="Pfam" id="PF11349">
    <property type="entry name" value="DUF3151"/>
    <property type="match status" value="1"/>
</dbReference>
<accession>A0A7G1KYE2</accession>
<reference evidence="2 3" key="1">
    <citation type="submission" date="2020-08" db="EMBL/GenBank/DDBJ databases">
        <title>Genome Sequencing of Nocardia wallacei strain FMUON74 and assembly.</title>
        <authorList>
            <person name="Toyokawa M."/>
            <person name="Uesaka K."/>
        </authorList>
    </citation>
    <scope>NUCLEOTIDE SEQUENCE [LARGE SCALE GENOMIC DNA]</scope>
    <source>
        <strain evidence="2 3">FMUON74</strain>
    </source>
</reference>
<name>A0A7G1KYE2_9NOCA</name>
<feature type="compositionally biased region" description="Low complexity" evidence="1">
    <location>
        <begin position="1"/>
        <end position="13"/>
    </location>
</feature>
<feature type="region of interest" description="Disordered" evidence="1">
    <location>
        <begin position="1"/>
        <end position="48"/>
    </location>
</feature>
<keyword evidence="3" id="KW-1185">Reference proteome</keyword>
<protein>
    <recommendedName>
        <fullName evidence="4">DUF3151 domain-containing protein</fullName>
    </recommendedName>
</protein>
<dbReference type="EMBL" id="AP023396">
    <property type="protein sequence ID" value="BCK59019.1"/>
    <property type="molecule type" value="Genomic_DNA"/>
</dbReference>
<gene>
    <name evidence="2" type="ORF">NWFMUON74_67910</name>
</gene>
<sequence length="260" mass="27456">MASVSAAEGSGVSEGERPATRSRGMRWVCPADPAGPGGGTAGEERSAPGAPGCACRSGFWSFGSDTRYPSLNVNSELDGQPNQHLERRCTLRHDSRRPGARRVNNVPMTSFGDLLGPQPVLLPELSDAEEAILDGQDPVQVAAAHPTASIAWACLAEDALTRAEAAGADIDGASPVQPDVIAAYAFARTGYHRGLDLLRRNGWKGFGPVPWSHEPNRGFLRSVGALARAARAIGETDEYARCLDLLEDCDPRAASELGLD</sequence>
<evidence type="ECO:0000313" key="2">
    <source>
        <dbReference type="EMBL" id="BCK59019.1"/>
    </source>
</evidence>